<comment type="caution">
    <text evidence="3">The sequence shown here is derived from an EMBL/GenBank/DDBJ whole genome shotgun (WGS) entry which is preliminary data.</text>
</comment>
<dbReference type="Gene3D" id="2.160.20.10">
    <property type="entry name" value="Single-stranded right-handed beta-helix, Pectin lyase-like"/>
    <property type="match status" value="1"/>
</dbReference>
<dbReference type="InterPro" id="IPR013783">
    <property type="entry name" value="Ig-like_fold"/>
</dbReference>
<dbReference type="InterPro" id="IPR012334">
    <property type="entry name" value="Pectin_lyas_fold"/>
</dbReference>
<keyword evidence="2" id="KW-0325">Glycoprotein</keyword>
<reference evidence="4" key="1">
    <citation type="submission" date="2023-07" db="EMBL/GenBank/DDBJ databases">
        <title>30 novel species of actinomycetes from the DSMZ collection.</title>
        <authorList>
            <person name="Nouioui I."/>
        </authorList>
    </citation>
    <scope>NUCLEOTIDE SEQUENCE [LARGE SCALE GENOMIC DNA]</scope>
    <source>
        <strain evidence="4">DSM 41886</strain>
    </source>
</reference>
<dbReference type="InterPro" id="IPR006311">
    <property type="entry name" value="TAT_signal"/>
</dbReference>
<dbReference type="PANTHER" id="PTHR42970:SF1">
    <property type="entry name" value="PECTATE LYASE C-RELATED"/>
    <property type="match status" value="1"/>
</dbReference>
<dbReference type="EMBL" id="JAVREV010000010">
    <property type="protein sequence ID" value="MDT0444739.1"/>
    <property type="molecule type" value="Genomic_DNA"/>
</dbReference>
<dbReference type="Pfam" id="PF17957">
    <property type="entry name" value="Big_7"/>
    <property type="match status" value="1"/>
</dbReference>
<dbReference type="SUPFAM" id="SSF51126">
    <property type="entry name" value="Pectin lyase-like"/>
    <property type="match status" value="1"/>
</dbReference>
<dbReference type="InterPro" id="IPR052063">
    <property type="entry name" value="Polysaccharide_Lyase_1"/>
</dbReference>
<name>A0ABU2S8K1_9ACTN</name>
<evidence type="ECO:0000256" key="1">
    <source>
        <dbReference type="ARBA" id="ARBA00022723"/>
    </source>
</evidence>
<organism evidence="3 4">
    <name type="scientific">Streptomyces johnsoniae</name>
    <dbReference type="NCBI Taxonomy" id="3075532"/>
    <lineage>
        <taxon>Bacteria</taxon>
        <taxon>Bacillati</taxon>
        <taxon>Actinomycetota</taxon>
        <taxon>Actinomycetes</taxon>
        <taxon>Kitasatosporales</taxon>
        <taxon>Streptomycetaceae</taxon>
        <taxon>Streptomyces</taxon>
    </lineage>
</organism>
<dbReference type="Gene3D" id="2.60.120.200">
    <property type="match status" value="1"/>
</dbReference>
<dbReference type="PANTHER" id="PTHR42970">
    <property type="entry name" value="PECTATE LYASE C-RELATED"/>
    <property type="match status" value="1"/>
</dbReference>
<dbReference type="RefSeq" id="WP_311618990.1">
    <property type="nucleotide sequence ID" value="NZ_JAVREV010000010.1"/>
</dbReference>
<protein>
    <submittedName>
        <fullName evidence="3">Ig-like domain-containing protein</fullName>
    </submittedName>
</protein>
<dbReference type="PROSITE" id="PS51318">
    <property type="entry name" value="TAT"/>
    <property type="match status" value="1"/>
</dbReference>
<accession>A0ABU2S8K1</accession>
<keyword evidence="1" id="KW-0479">Metal-binding</keyword>
<evidence type="ECO:0000313" key="3">
    <source>
        <dbReference type="EMBL" id="MDT0444739.1"/>
    </source>
</evidence>
<gene>
    <name evidence="3" type="ORF">RM779_19350</name>
</gene>
<dbReference type="Proteomes" id="UP001183615">
    <property type="component" value="Unassembled WGS sequence"/>
</dbReference>
<evidence type="ECO:0000313" key="4">
    <source>
        <dbReference type="Proteomes" id="UP001183615"/>
    </source>
</evidence>
<sequence>MTDINGRAARPTAFGRRAFVTAAGTLVGTAAFGGVARAAAPRGEAVAAPADVLAFPGAQGGGRHATGGRGGSVYEVTTLADSGPGSLRDAVSAGDRTVVFRVSGTIHLAGGLDITGSNLTIAGQTAPGDGICVAGNETEIKADNVILRYLRFRGTDVLGTPIDTFKMEGRRDVIIDHCSFSWGVDETCSTYGNRNVTVQWCIVAEGLTMSAHEKGRHGYGGLWGGDNVTFHHNLFTHNGARNPRFSFVEDVDLRADLRNNVIHNYGYSSVHGGEWSVGVNVADNYYKPGPDTLAEAAPVLLAPGRGGIWYVGGNVIEGHPDITADNARGVDIPVGGVTLLDEPVTFPDEIEWQTPQEAYEAVLDGAGAILPRRDAVDARLVADVRAGTGRMINSQSEVGGLVTLASTAPPADSDHDGIPDDWERAHGLDPDDPADAAAVDPATGYTHLELYLNSLGRTGAPNPVAGITAPAPHTVLTGESGSHDVVIEAEATAQEDADIARVDFYAGAEKLGESTAAPYRLTWRDAPEGTHYLTVLVTDTTGTATTSTGVPVHVNRVTDLGPWTSVDIGDVPIPGAAALVDGEFTVRGSGRVQGRKDSFHFVYQPIEAPDDEVVEIIARVDSVSPVYADVLGGIMIRENLTEDSAFCLMGVAVSADGLVGTCKRIASTGEEMSVGTYPFEEGEVLEDQPYWLRLTLRGDEFTAEISPDSLQWTRVGYERISIGPDLYAGLVVDANKEANLTANYTTARFSQVRINR</sequence>
<proteinExistence type="predicted"/>
<keyword evidence="4" id="KW-1185">Reference proteome</keyword>
<dbReference type="InterPro" id="IPR011050">
    <property type="entry name" value="Pectin_lyase_fold/virulence"/>
</dbReference>
<evidence type="ECO:0000256" key="2">
    <source>
        <dbReference type="ARBA" id="ARBA00023180"/>
    </source>
</evidence>
<dbReference type="Gene3D" id="2.60.40.10">
    <property type="entry name" value="Immunoglobulins"/>
    <property type="match status" value="1"/>
</dbReference>